<accession>A0AAU9IQU7</accession>
<dbReference type="AlphaFoldDB" id="A0AAU9IQU7"/>
<protein>
    <submittedName>
        <fullName evidence="1">Uncharacterized protein</fullName>
    </submittedName>
</protein>
<sequence>MKENSNDIIPKIDSPVLKVIISNGFAPSEPAKQSYIPPSFIEDLQTKASRSLKRFRKLPIEKYSHNADDFAIKFKNFLSTTPLRQPSLTERNTKIAKKYKPLKETIPERTESATPFSNMIRAEKLITKNTVEIDYLKSNKVHINLNKGENDDHLFYQNLKNSIHKKIRWKTPTLQKNDNYEFRIEGKSKILNRNTNKN</sequence>
<gene>
    <name evidence="1" type="ORF">BSTOLATCC_MIC11521</name>
</gene>
<dbReference type="EMBL" id="CAJZBQ010000012">
    <property type="protein sequence ID" value="CAG9314519.1"/>
    <property type="molecule type" value="Genomic_DNA"/>
</dbReference>
<keyword evidence="2" id="KW-1185">Reference proteome</keyword>
<reference evidence="1" key="1">
    <citation type="submission" date="2021-09" db="EMBL/GenBank/DDBJ databases">
        <authorList>
            <consortium name="AG Swart"/>
            <person name="Singh M."/>
            <person name="Singh A."/>
            <person name="Seah K."/>
            <person name="Emmerich C."/>
        </authorList>
    </citation>
    <scope>NUCLEOTIDE SEQUENCE</scope>
    <source>
        <strain evidence="1">ATCC30299</strain>
    </source>
</reference>
<dbReference type="Proteomes" id="UP001162131">
    <property type="component" value="Unassembled WGS sequence"/>
</dbReference>
<evidence type="ECO:0000313" key="1">
    <source>
        <dbReference type="EMBL" id="CAG9314519.1"/>
    </source>
</evidence>
<name>A0AAU9IQU7_9CILI</name>
<proteinExistence type="predicted"/>
<evidence type="ECO:0000313" key="2">
    <source>
        <dbReference type="Proteomes" id="UP001162131"/>
    </source>
</evidence>
<comment type="caution">
    <text evidence="1">The sequence shown here is derived from an EMBL/GenBank/DDBJ whole genome shotgun (WGS) entry which is preliminary data.</text>
</comment>
<organism evidence="1 2">
    <name type="scientific">Blepharisma stoltei</name>
    <dbReference type="NCBI Taxonomy" id="1481888"/>
    <lineage>
        <taxon>Eukaryota</taxon>
        <taxon>Sar</taxon>
        <taxon>Alveolata</taxon>
        <taxon>Ciliophora</taxon>
        <taxon>Postciliodesmatophora</taxon>
        <taxon>Heterotrichea</taxon>
        <taxon>Heterotrichida</taxon>
        <taxon>Blepharismidae</taxon>
        <taxon>Blepharisma</taxon>
    </lineage>
</organism>